<dbReference type="AlphaFoldDB" id="A0A9W4E3A4"/>
<dbReference type="Gene3D" id="3.30.565.10">
    <property type="entry name" value="Histidine kinase-like ATPase, C-terminal domain"/>
    <property type="match status" value="1"/>
</dbReference>
<dbReference type="GO" id="GO:0003677">
    <property type="term" value="F:DNA binding"/>
    <property type="evidence" value="ECO:0007669"/>
    <property type="project" value="InterPro"/>
</dbReference>
<dbReference type="InterPro" id="IPR050267">
    <property type="entry name" value="Anti-sigma-factor_SerPK"/>
</dbReference>
<proteinExistence type="predicted"/>
<dbReference type="InterPro" id="IPR001387">
    <property type="entry name" value="Cro/C1-type_HTH"/>
</dbReference>
<feature type="domain" description="HTH cro/C1-type" evidence="3">
    <location>
        <begin position="213"/>
        <end position="264"/>
    </location>
</feature>
<keyword evidence="4" id="KW-0418">Kinase</keyword>
<keyword evidence="1" id="KW-0723">Serine/threonine-protein kinase</keyword>
<dbReference type="Pfam" id="PF01381">
    <property type="entry name" value="HTH_3"/>
    <property type="match status" value="1"/>
</dbReference>
<dbReference type="SMART" id="SM00530">
    <property type="entry name" value="HTH_XRE"/>
    <property type="match status" value="1"/>
</dbReference>
<protein>
    <submittedName>
        <fullName evidence="4">Histidine kinase-like ATPase domain-containing protein</fullName>
    </submittedName>
</protein>
<accession>A0A9W4E3A4</accession>
<dbReference type="Gene3D" id="1.10.260.40">
    <property type="entry name" value="lambda repressor-like DNA-binding domains"/>
    <property type="match status" value="1"/>
</dbReference>
<dbReference type="EMBL" id="CAJSLV010000103">
    <property type="protein sequence ID" value="CAG6398345.1"/>
    <property type="molecule type" value="Genomic_DNA"/>
</dbReference>
<evidence type="ECO:0000256" key="1">
    <source>
        <dbReference type="ARBA" id="ARBA00022527"/>
    </source>
</evidence>
<sequence length="280" mass="30333">MSRLADDFESDHHPGTAGNLPDHAGASAKAGKQAEATGVPIPDRHHAPSGMPSTVVYRWCRDPCIVIRVRRLLVWHLAAWGLKGLADVAELVVSELVTNAVQHAHGPEDTLVETRFERLRDGGLRIEVHDANEDKPELRRPSADAESGRGLELVDALTGGRWGVSGREGVGKVMWAECAADDGSGEAAAEVRAGRERDRPRRLRQEPEAVTWAREKSGLTRRRLAELVGISEQLMGEVESGRRSATPADLATIAQALNCPIVVLERRRPGSTGTRSQATP</sequence>
<dbReference type="CDD" id="cd00093">
    <property type="entry name" value="HTH_XRE"/>
    <property type="match status" value="1"/>
</dbReference>
<keyword evidence="4" id="KW-0808">Transferase</keyword>
<evidence type="ECO:0000313" key="5">
    <source>
        <dbReference type="Proteomes" id="UP001152519"/>
    </source>
</evidence>
<dbReference type="SUPFAM" id="SSF55874">
    <property type="entry name" value="ATPase domain of HSP90 chaperone/DNA topoisomerase II/histidine kinase"/>
    <property type="match status" value="1"/>
</dbReference>
<dbReference type="PANTHER" id="PTHR35526">
    <property type="entry name" value="ANTI-SIGMA-F FACTOR RSBW-RELATED"/>
    <property type="match status" value="1"/>
</dbReference>
<dbReference type="PROSITE" id="PS50943">
    <property type="entry name" value="HTH_CROC1"/>
    <property type="match status" value="1"/>
</dbReference>
<dbReference type="GO" id="GO:0004674">
    <property type="term" value="F:protein serine/threonine kinase activity"/>
    <property type="evidence" value="ECO:0007669"/>
    <property type="project" value="UniProtKB-KW"/>
</dbReference>
<name>A0A9W4E3A4_9ACTN</name>
<evidence type="ECO:0000256" key="2">
    <source>
        <dbReference type="SAM" id="MobiDB-lite"/>
    </source>
</evidence>
<feature type="region of interest" description="Disordered" evidence="2">
    <location>
        <begin position="185"/>
        <end position="206"/>
    </location>
</feature>
<feature type="region of interest" description="Disordered" evidence="2">
    <location>
        <begin position="1"/>
        <end position="47"/>
    </location>
</feature>
<dbReference type="CDD" id="cd16936">
    <property type="entry name" value="HATPase_RsbW-like"/>
    <property type="match status" value="1"/>
</dbReference>
<dbReference type="SUPFAM" id="SSF47413">
    <property type="entry name" value="lambda repressor-like DNA-binding domains"/>
    <property type="match status" value="1"/>
</dbReference>
<dbReference type="PANTHER" id="PTHR35526:SF3">
    <property type="entry name" value="ANTI-SIGMA-F FACTOR RSBW"/>
    <property type="match status" value="1"/>
</dbReference>
<dbReference type="InterPro" id="IPR003594">
    <property type="entry name" value="HATPase_dom"/>
</dbReference>
<organism evidence="4 5">
    <name type="scientific">Actinacidiphila cocklensis</name>
    <dbReference type="NCBI Taxonomy" id="887465"/>
    <lineage>
        <taxon>Bacteria</taxon>
        <taxon>Bacillati</taxon>
        <taxon>Actinomycetota</taxon>
        <taxon>Actinomycetes</taxon>
        <taxon>Kitasatosporales</taxon>
        <taxon>Streptomycetaceae</taxon>
        <taxon>Actinacidiphila</taxon>
    </lineage>
</organism>
<dbReference type="RefSeq" id="WP_251499614.1">
    <property type="nucleotide sequence ID" value="NZ_CAJSLV010000103.1"/>
</dbReference>
<reference evidence="4" key="1">
    <citation type="submission" date="2021-05" db="EMBL/GenBank/DDBJ databases">
        <authorList>
            <person name="Arsene-Ploetze F."/>
        </authorList>
    </citation>
    <scope>NUCLEOTIDE SEQUENCE</scope>
    <source>
        <strain evidence="4">DSM 42138</strain>
    </source>
</reference>
<evidence type="ECO:0000259" key="3">
    <source>
        <dbReference type="PROSITE" id="PS50943"/>
    </source>
</evidence>
<feature type="compositionally biased region" description="Basic and acidic residues" evidence="2">
    <location>
        <begin position="192"/>
        <end position="206"/>
    </location>
</feature>
<dbReference type="InterPro" id="IPR036890">
    <property type="entry name" value="HATPase_C_sf"/>
</dbReference>
<feature type="compositionally biased region" description="Basic and acidic residues" evidence="2">
    <location>
        <begin position="1"/>
        <end position="14"/>
    </location>
</feature>
<dbReference type="Pfam" id="PF13581">
    <property type="entry name" value="HATPase_c_2"/>
    <property type="match status" value="1"/>
</dbReference>
<dbReference type="InterPro" id="IPR010982">
    <property type="entry name" value="Lambda_DNA-bd_dom_sf"/>
</dbReference>
<evidence type="ECO:0000313" key="4">
    <source>
        <dbReference type="EMBL" id="CAG6398345.1"/>
    </source>
</evidence>
<dbReference type="Proteomes" id="UP001152519">
    <property type="component" value="Unassembled WGS sequence"/>
</dbReference>
<keyword evidence="5" id="KW-1185">Reference proteome</keyword>
<comment type="caution">
    <text evidence="4">The sequence shown here is derived from an EMBL/GenBank/DDBJ whole genome shotgun (WGS) entry which is preliminary data.</text>
</comment>
<gene>
    <name evidence="4" type="ORF">SCOCK_70029</name>
</gene>